<comment type="caution">
    <text evidence="5">The sequence shown here is derived from an EMBL/GenBank/DDBJ whole genome shotgun (WGS) entry which is preliminary data.</text>
</comment>
<feature type="domain" description="Glycosyltransferase 2-like" evidence="4">
    <location>
        <begin position="14"/>
        <end position="164"/>
    </location>
</feature>
<evidence type="ECO:0000313" key="6">
    <source>
        <dbReference type="Proteomes" id="UP000674938"/>
    </source>
</evidence>
<dbReference type="Pfam" id="PF00535">
    <property type="entry name" value="Glycos_transf_2"/>
    <property type="match status" value="1"/>
</dbReference>
<dbReference type="InterPro" id="IPR001173">
    <property type="entry name" value="Glyco_trans_2-like"/>
</dbReference>
<dbReference type="GO" id="GO:0016757">
    <property type="term" value="F:glycosyltransferase activity"/>
    <property type="evidence" value="ECO:0007669"/>
    <property type="project" value="UniProtKB-KW"/>
</dbReference>
<dbReference type="RefSeq" id="WP_209531483.1">
    <property type="nucleotide sequence ID" value="NZ_JAEEGA010000018.1"/>
</dbReference>
<dbReference type="AlphaFoldDB" id="A0A940P8I5"/>
<reference evidence="5" key="1">
    <citation type="submission" date="2020-12" db="EMBL/GenBank/DDBJ databases">
        <title>Vagococcus allomyrinae sp. nov. and Enterococcus lavae sp. nov., isolated from the larvae of Allomyrina dichotoma.</title>
        <authorList>
            <person name="Lee S.D."/>
        </authorList>
    </citation>
    <scope>NUCLEOTIDE SEQUENCE</scope>
    <source>
        <strain evidence="5">BWB3-3</strain>
    </source>
</reference>
<comment type="similarity">
    <text evidence="1">Belongs to the glycosyltransferase 2 family.</text>
</comment>
<proteinExistence type="inferred from homology"/>
<dbReference type="InterPro" id="IPR050834">
    <property type="entry name" value="Glycosyltransf_2"/>
</dbReference>
<protein>
    <submittedName>
        <fullName evidence="5">Glycosyltransferase</fullName>
    </submittedName>
</protein>
<dbReference type="PANTHER" id="PTHR43685">
    <property type="entry name" value="GLYCOSYLTRANSFERASE"/>
    <property type="match status" value="1"/>
</dbReference>
<organism evidence="5 6">
    <name type="scientific">Vagococcus allomyrinae</name>
    <dbReference type="NCBI Taxonomy" id="2794353"/>
    <lineage>
        <taxon>Bacteria</taxon>
        <taxon>Bacillati</taxon>
        <taxon>Bacillota</taxon>
        <taxon>Bacilli</taxon>
        <taxon>Lactobacillales</taxon>
        <taxon>Enterococcaceae</taxon>
        <taxon>Vagococcus</taxon>
    </lineage>
</organism>
<evidence type="ECO:0000259" key="4">
    <source>
        <dbReference type="Pfam" id="PF00535"/>
    </source>
</evidence>
<evidence type="ECO:0000256" key="3">
    <source>
        <dbReference type="ARBA" id="ARBA00022679"/>
    </source>
</evidence>
<accession>A0A940P8I5</accession>
<dbReference type="Gene3D" id="3.90.550.10">
    <property type="entry name" value="Spore Coat Polysaccharide Biosynthesis Protein SpsA, Chain A"/>
    <property type="match status" value="1"/>
</dbReference>
<dbReference type="Proteomes" id="UP000674938">
    <property type="component" value="Unassembled WGS sequence"/>
</dbReference>
<evidence type="ECO:0000313" key="5">
    <source>
        <dbReference type="EMBL" id="MBP1043669.1"/>
    </source>
</evidence>
<keyword evidence="2" id="KW-0328">Glycosyltransferase</keyword>
<evidence type="ECO:0000256" key="1">
    <source>
        <dbReference type="ARBA" id="ARBA00006739"/>
    </source>
</evidence>
<keyword evidence="6" id="KW-1185">Reference proteome</keyword>
<keyword evidence="3" id="KW-0808">Transferase</keyword>
<dbReference type="EMBL" id="JAEEGA010000018">
    <property type="protein sequence ID" value="MBP1043669.1"/>
    <property type="molecule type" value="Genomic_DNA"/>
</dbReference>
<gene>
    <name evidence="5" type="ORF">I6N95_21815</name>
</gene>
<evidence type="ECO:0000256" key="2">
    <source>
        <dbReference type="ARBA" id="ARBA00022676"/>
    </source>
</evidence>
<name>A0A940P8I5_9ENTE</name>
<dbReference type="PANTHER" id="PTHR43685:SF5">
    <property type="entry name" value="GLYCOSYLTRANSFERASE EPSE-RELATED"/>
    <property type="match status" value="1"/>
</dbReference>
<dbReference type="InterPro" id="IPR029044">
    <property type="entry name" value="Nucleotide-diphossugar_trans"/>
</dbReference>
<dbReference type="SUPFAM" id="SSF53448">
    <property type="entry name" value="Nucleotide-diphospho-sugar transferases"/>
    <property type="match status" value="1"/>
</dbReference>
<sequence>MRNANVSLLMSIYKNETVNNFNACMESILRQTFLPVEIVLVKDGPLTKELDQAIAEAVEKYPNNFWLVPLEKNYGLGEALSIGLQKTSFSLVARMDTDDIMREDRIEKEYLYLQAHPEVAIVGSNIVEFEGTVDNIIGQREVKETNSEIVNYSKRRNPFNHMTVMYRKERVLEAGNYLPLPGFEDYFLWVRMLKNGSQGANILEPLVYAQAGEEMINRRGGLAYFKQGAVGRWKIYKNGFGSIIDYGITFIGHTIFCLIPPKMRSTFYNTLLRKKITHGED</sequence>